<dbReference type="GO" id="GO:0005737">
    <property type="term" value="C:cytoplasm"/>
    <property type="evidence" value="ECO:0007669"/>
    <property type="project" value="UniProtKB-ARBA"/>
</dbReference>
<dbReference type="EC" id="2.5.1.18" evidence="1"/>
<dbReference type="FunFam" id="3.40.30.10:FF:000258">
    <property type="entry name" value="Glutathione S-transferase"/>
    <property type="match status" value="1"/>
</dbReference>
<dbReference type="Gene3D" id="1.20.1050.10">
    <property type="match status" value="1"/>
</dbReference>
<dbReference type="PANTHER" id="PTHR11571:SF224">
    <property type="entry name" value="HEMATOPOIETIC PROSTAGLANDIN D SYNTHASE"/>
    <property type="match status" value="1"/>
</dbReference>
<dbReference type="SUPFAM" id="SSF52833">
    <property type="entry name" value="Thioredoxin-like"/>
    <property type="match status" value="1"/>
</dbReference>
<proteinExistence type="inferred from homology"/>
<dbReference type="FunFam" id="1.20.1050.10:FF:000031">
    <property type="entry name" value="Glutathione S-Transferase"/>
    <property type="match status" value="1"/>
</dbReference>
<organism evidence="8 9">
    <name type="scientific">Mesorhabditis belari</name>
    <dbReference type="NCBI Taxonomy" id="2138241"/>
    <lineage>
        <taxon>Eukaryota</taxon>
        <taxon>Metazoa</taxon>
        <taxon>Ecdysozoa</taxon>
        <taxon>Nematoda</taxon>
        <taxon>Chromadorea</taxon>
        <taxon>Rhabditida</taxon>
        <taxon>Rhabditina</taxon>
        <taxon>Rhabditomorpha</taxon>
        <taxon>Rhabditoidea</taxon>
        <taxon>Rhabditidae</taxon>
        <taxon>Mesorhabditinae</taxon>
        <taxon>Mesorhabditis</taxon>
    </lineage>
</organism>
<evidence type="ECO:0000256" key="2">
    <source>
        <dbReference type="ARBA" id="ARBA00022679"/>
    </source>
</evidence>
<evidence type="ECO:0000256" key="4">
    <source>
        <dbReference type="ARBA" id="ARBA00047960"/>
    </source>
</evidence>
<dbReference type="SFLD" id="SFLDG00363">
    <property type="entry name" value="AMPS_(cytGST):_Alpha-__Mu-__Pi"/>
    <property type="match status" value="1"/>
</dbReference>
<accession>A0AAF3ERP1</accession>
<dbReference type="InterPro" id="IPR004046">
    <property type="entry name" value="GST_C"/>
</dbReference>
<comment type="similarity">
    <text evidence="3">Belongs to the GST superfamily. Sigma family.</text>
</comment>
<keyword evidence="8" id="KW-1185">Reference proteome</keyword>
<dbReference type="GO" id="GO:0004364">
    <property type="term" value="F:glutathione transferase activity"/>
    <property type="evidence" value="ECO:0007669"/>
    <property type="project" value="UniProtKB-EC"/>
</dbReference>
<dbReference type="Pfam" id="PF02798">
    <property type="entry name" value="GST_N"/>
    <property type="match status" value="1"/>
</dbReference>
<dbReference type="InterPro" id="IPR004045">
    <property type="entry name" value="Glutathione_S-Trfase_N"/>
</dbReference>
<dbReference type="SUPFAM" id="SSF47616">
    <property type="entry name" value="GST C-terminal domain-like"/>
    <property type="match status" value="1"/>
</dbReference>
<evidence type="ECO:0000256" key="5">
    <source>
        <dbReference type="ARBA" id="ARBA00078118"/>
    </source>
</evidence>
<feature type="domain" description="GST N-terminal" evidence="6">
    <location>
        <begin position="13"/>
        <end position="90"/>
    </location>
</feature>
<dbReference type="InterPro" id="IPR040079">
    <property type="entry name" value="Glutathione_S-Trfase"/>
</dbReference>
<feature type="domain" description="GST C-terminal" evidence="7">
    <location>
        <begin position="92"/>
        <end position="218"/>
    </location>
</feature>
<dbReference type="CDD" id="cd03192">
    <property type="entry name" value="GST_C_Sigma_like"/>
    <property type="match status" value="1"/>
</dbReference>
<dbReference type="GO" id="GO:0006749">
    <property type="term" value="P:glutathione metabolic process"/>
    <property type="evidence" value="ECO:0007669"/>
    <property type="project" value="TreeGrafter"/>
</dbReference>
<keyword evidence="2" id="KW-0808">Transferase</keyword>
<dbReference type="InterPro" id="IPR036249">
    <property type="entry name" value="Thioredoxin-like_sf"/>
</dbReference>
<protein>
    <recommendedName>
        <fullName evidence="1">glutathione transferase</fullName>
        <ecNumber evidence="1">2.5.1.18</ecNumber>
    </recommendedName>
    <alternativeName>
        <fullName evidence="5">GST class-sigma</fullName>
    </alternativeName>
</protein>
<evidence type="ECO:0000256" key="1">
    <source>
        <dbReference type="ARBA" id="ARBA00012452"/>
    </source>
</evidence>
<evidence type="ECO:0000259" key="7">
    <source>
        <dbReference type="PROSITE" id="PS50405"/>
    </source>
</evidence>
<evidence type="ECO:0000313" key="8">
    <source>
        <dbReference type="Proteomes" id="UP000887575"/>
    </source>
</evidence>
<dbReference type="SFLD" id="SFLDS00019">
    <property type="entry name" value="Glutathione_Transferase_(cytos"/>
    <property type="match status" value="1"/>
</dbReference>
<dbReference type="Gene3D" id="3.40.30.10">
    <property type="entry name" value="Glutaredoxin"/>
    <property type="match status" value="1"/>
</dbReference>
<dbReference type="AlphaFoldDB" id="A0AAF3ERP1"/>
<dbReference type="CDD" id="cd03039">
    <property type="entry name" value="GST_N_Sigma_like"/>
    <property type="match status" value="1"/>
</dbReference>
<dbReference type="PANTHER" id="PTHR11571">
    <property type="entry name" value="GLUTATHIONE S-TRANSFERASE"/>
    <property type="match status" value="1"/>
</dbReference>
<sequence>MAPKLLCFGKKKMPYKLYYFDGRGTGEAIRQVFKLANEPFEDIRFSMEEWPKHKEAMPFGQVPVLEVDGEMIPQSAAIGRFVARKFGLGGKTPAEEAWVDAIVDLFKDHYNEVKDWYYTALGFMNKGDKNELYKSVYEPARDKFYTFLQQRLKKNGTGFLVGKSATWADLLIADHMLTVIQLKPDALSTFPEMLAFKRRIEELPQIKKWIETRPKTPF</sequence>
<dbReference type="Proteomes" id="UP000887575">
    <property type="component" value="Unassembled WGS sequence"/>
</dbReference>
<dbReference type="Pfam" id="PF14497">
    <property type="entry name" value="GST_C_3"/>
    <property type="match status" value="1"/>
</dbReference>
<evidence type="ECO:0000256" key="3">
    <source>
        <dbReference type="ARBA" id="ARBA00038317"/>
    </source>
</evidence>
<dbReference type="SFLD" id="SFLDG01205">
    <property type="entry name" value="AMPS.1"/>
    <property type="match status" value="1"/>
</dbReference>
<evidence type="ECO:0000313" key="9">
    <source>
        <dbReference type="WBParaSite" id="MBELARI_LOCUS16686"/>
    </source>
</evidence>
<dbReference type="PROSITE" id="PS50404">
    <property type="entry name" value="GST_NTER"/>
    <property type="match status" value="1"/>
</dbReference>
<reference evidence="9" key="1">
    <citation type="submission" date="2024-02" db="UniProtKB">
        <authorList>
            <consortium name="WormBaseParasite"/>
        </authorList>
    </citation>
    <scope>IDENTIFICATION</scope>
</reference>
<dbReference type="InterPro" id="IPR050213">
    <property type="entry name" value="GST_superfamily"/>
</dbReference>
<name>A0AAF3ERP1_9BILA</name>
<dbReference type="PROSITE" id="PS50405">
    <property type="entry name" value="GST_CTER"/>
    <property type="match status" value="1"/>
</dbReference>
<comment type="catalytic activity">
    <reaction evidence="4">
        <text>RX + glutathione = an S-substituted glutathione + a halide anion + H(+)</text>
        <dbReference type="Rhea" id="RHEA:16437"/>
        <dbReference type="ChEBI" id="CHEBI:15378"/>
        <dbReference type="ChEBI" id="CHEBI:16042"/>
        <dbReference type="ChEBI" id="CHEBI:17792"/>
        <dbReference type="ChEBI" id="CHEBI:57925"/>
        <dbReference type="ChEBI" id="CHEBI:90779"/>
        <dbReference type="EC" id="2.5.1.18"/>
    </reaction>
</comment>
<dbReference type="WBParaSite" id="MBELARI_LOCUS16686">
    <property type="protein sequence ID" value="MBELARI_LOCUS16686"/>
    <property type="gene ID" value="MBELARI_LOCUS16686"/>
</dbReference>
<evidence type="ECO:0000259" key="6">
    <source>
        <dbReference type="PROSITE" id="PS50404"/>
    </source>
</evidence>
<dbReference type="InterPro" id="IPR010987">
    <property type="entry name" value="Glutathione-S-Trfase_C-like"/>
</dbReference>
<dbReference type="InterPro" id="IPR036282">
    <property type="entry name" value="Glutathione-S-Trfase_C_sf"/>
</dbReference>